<sequence length="45" mass="5285">MNTLPVYMSAHFECTSFYMCKLVHLTSINKRRAIRRIFSAVTSFL</sequence>
<dbReference type="AlphaFoldDB" id="A0A2P2QZD4"/>
<accession>A0A2P2QZD4</accession>
<proteinExistence type="predicted"/>
<protein>
    <submittedName>
        <fullName evidence="1">Uncharacterized protein</fullName>
    </submittedName>
</protein>
<reference evidence="1" key="1">
    <citation type="submission" date="2018-02" db="EMBL/GenBank/DDBJ databases">
        <title>Rhizophora mucronata_Transcriptome.</title>
        <authorList>
            <person name="Meera S.P."/>
            <person name="Sreeshan A."/>
            <person name="Augustine A."/>
        </authorList>
    </citation>
    <scope>NUCLEOTIDE SEQUENCE</scope>
    <source>
        <tissue evidence="1">Leaf</tissue>
    </source>
</reference>
<dbReference type="EMBL" id="GGEC01091760">
    <property type="protein sequence ID" value="MBX72244.1"/>
    <property type="molecule type" value="Transcribed_RNA"/>
</dbReference>
<organism evidence="1">
    <name type="scientific">Rhizophora mucronata</name>
    <name type="common">Asiatic mangrove</name>
    <dbReference type="NCBI Taxonomy" id="61149"/>
    <lineage>
        <taxon>Eukaryota</taxon>
        <taxon>Viridiplantae</taxon>
        <taxon>Streptophyta</taxon>
        <taxon>Embryophyta</taxon>
        <taxon>Tracheophyta</taxon>
        <taxon>Spermatophyta</taxon>
        <taxon>Magnoliopsida</taxon>
        <taxon>eudicotyledons</taxon>
        <taxon>Gunneridae</taxon>
        <taxon>Pentapetalae</taxon>
        <taxon>rosids</taxon>
        <taxon>fabids</taxon>
        <taxon>Malpighiales</taxon>
        <taxon>Rhizophoraceae</taxon>
        <taxon>Rhizophora</taxon>
    </lineage>
</organism>
<evidence type="ECO:0000313" key="1">
    <source>
        <dbReference type="EMBL" id="MBX72244.1"/>
    </source>
</evidence>
<name>A0A2P2QZD4_RHIMU</name>